<dbReference type="OrthoDB" id="4726at2759"/>
<feature type="compositionally biased region" description="Basic and acidic residues" evidence="2">
    <location>
        <begin position="192"/>
        <end position="203"/>
    </location>
</feature>
<dbReference type="GO" id="GO:0043488">
    <property type="term" value="P:regulation of mRNA stability"/>
    <property type="evidence" value="ECO:0007669"/>
    <property type="project" value="InterPro"/>
</dbReference>
<dbReference type="Gene3D" id="3.30.70.330">
    <property type="match status" value="1"/>
</dbReference>
<feature type="compositionally biased region" description="Polar residues" evidence="2">
    <location>
        <begin position="648"/>
        <end position="671"/>
    </location>
</feature>
<dbReference type="Pfam" id="PF00076">
    <property type="entry name" value="RRM_1"/>
    <property type="match status" value="1"/>
</dbReference>
<dbReference type="InterPro" id="IPR040366">
    <property type="entry name" value="Nab2/ZC3H14"/>
</dbReference>
<keyword evidence="5" id="KW-1185">Reference proteome</keyword>
<feature type="region of interest" description="Disordered" evidence="2">
    <location>
        <begin position="136"/>
        <end position="206"/>
    </location>
</feature>
<dbReference type="Gene3D" id="1.20.1390.10">
    <property type="entry name" value="PWI domain"/>
    <property type="match status" value="1"/>
</dbReference>
<dbReference type="PROSITE" id="PS50102">
    <property type="entry name" value="RRM"/>
    <property type="match status" value="1"/>
</dbReference>
<dbReference type="InParanoid" id="A0A068UHL7"/>
<dbReference type="Pfam" id="PF01480">
    <property type="entry name" value="PWI"/>
    <property type="match status" value="1"/>
</dbReference>
<dbReference type="GO" id="GO:0005634">
    <property type="term" value="C:nucleus"/>
    <property type="evidence" value="ECO:0007669"/>
    <property type="project" value="TreeGrafter"/>
</dbReference>
<evidence type="ECO:0000313" key="5">
    <source>
        <dbReference type="Proteomes" id="UP000295252"/>
    </source>
</evidence>
<dbReference type="SMART" id="SM00311">
    <property type="entry name" value="PWI"/>
    <property type="match status" value="1"/>
</dbReference>
<dbReference type="SUPFAM" id="SSF54928">
    <property type="entry name" value="RNA-binding domain, RBD"/>
    <property type="match status" value="1"/>
</dbReference>
<feature type="compositionally biased region" description="Basic and acidic residues" evidence="2">
    <location>
        <begin position="164"/>
        <end position="179"/>
    </location>
</feature>
<dbReference type="PhylomeDB" id="A0A068UHL7"/>
<dbReference type="FunFam" id="1.20.1390.10:FF:000005">
    <property type="entry name" value="RNA binding (RRM/RBD/RNP motifs) family protein"/>
    <property type="match status" value="1"/>
</dbReference>
<feature type="region of interest" description="Disordered" evidence="2">
    <location>
        <begin position="299"/>
        <end position="326"/>
    </location>
</feature>
<dbReference type="GO" id="GO:0008143">
    <property type="term" value="F:poly(A) binding"/>
    <property type="evidence" value="ECO:0007669"/>
    <property type="project" value="InterPro"/>
</dbReference>
<feature type="domain" description="RRM" evidence="3">
    <location>
        <begin position="513"/>
        <end position="590"/>
    </location>
</feature>
<reference evidence="5" key="1">
    <citation type="journal article" date="2014" name="Science">
        <title>The coffee genome provides insight into the convergent evolution of caffeine biosynthesis.</title>
        <authorList>
            <person name="Denoeud F."/>
            <person name="Carretero-Paulet L."/>
            <person name="Dereeper A."/>
            <person name="Droc G."/>
            <person name="Guyot R."/>
            <person name="Pietrella M."/>
            <person name="Zheng C."/>
            <person name="Alberti A."/>
            <person name="Anthony F."/>
            <person name="Aprea G."/>
            <person name="Aury J.M."/>
            <person name="Bento P."/>
            <person name="Bernard M."/>
            <person name="Bocs S."/>
            <person name="Campa C."/>
            <person name="Cenci A."/>
            <person name="Combes M.C."/>
            <person name="Crouzillat D."/>
            <person name="Da Silva C."/>
            <person name="Daddiego L."/>
            <person name="De Bellis F."/>
            <person name="Dussert S."/>
            <person name="Garsmeur O."/>
            <person name="Gayraud T."/>
            <person name="Guignon V."/>
            <person name="Jahn K."/>
            <person name="Jamilloux V."/>
            <person name="Joet T."/>
            <person name="Labadie K."/>
            <person name="Lan T."/>
            <person name="Leclercq J."/>
            <person name="Lepelley M."/>
            <person name="Leroy T."/>
            <person name="Li L.T."/>
            <person name="Librado P."/>
            <person name="Lopez L."/>
            <person name="Munoz A."/>
            <person name="Noel B."/>
            <person name="Pallavicini A."/>
            <person name="Perrotta G."/>
            <person name="Poncet V."/>
            <person name="Pot D."/>
            <person name="Priyono X."/>
            <person name="Rigoreau M."/>
            <person name="Rouard M."/>
            <person name="Rozas J."/>
            <person name="Tranchant-Dubreuil C."/>
            <person name="VanBuren R."/>
            <person name="Zhang Q."/>
            <person name="Andrade A.C."/>
            <person name="Argout X."/>
            <person name="Bertrand B."/>
            <person name="de Kochko A."/>
            <person name="Graziosi G."/>
            <person name="Henry R.J."/>
            <person name="Jayarama X."/>
            <person name="Ming R."/>
            <person name="Nagai C."/>
            <person name="Rounsley S."/>
            <person name="Sankoff D."/>
            <person name="Giuliano G."/>
            <person name="Albert V.A."/>
            <person name="Wincker P."/>
            <person name="Lashermes P."/>
        </authorList>
    </citation>
    <scope>NUCLEOTIDE SEQUENCE [LARGE SCALE GENOMIC DNA]</scope>
    <source>
        <strain evidence="5">cv. DH200-94</strain>
    </source>
</reference>
<dbReference type="Proteomes" id="UP000295252">
    <property type="component" value="Chromosome IV"/>
</dbReference>
<dbReference type="FunCoup" id="A0A068UHL7">
    <property type="interactions" value="2104"/>
</dbReference>
<evidence type="ECO:0000256" key="2">
    <source>
        <dbReference type="SAM" id="MobiDB-lite"/>
    </source>
</evidence>
<dbReference type="GO" id="GO:0005737">
    <property type="term" value="C:cytoplasm"/>
    <property type="evidence" value="ECO:0007669"/>
    <property type="project" value="TreeGrafter"/>
</dbReference>
<evidence type="ECO:0000256" key="1">
    <source>
        <dbReference type="PROSITE-ProRule" id="PRU00176"/>
    </source>
</evidence>
<organism evidence="4 5">
    <name type="scientific">Coffea canephora</name>
    <name type="common">Robusta coffee</name>
    <dbReference type="NCBI Taxonomy" id="49390"/>
    <lineage>
        <taxon>Eukaryota</taxon>
        <taxon>Viridiplantae</taxon>
        <taxon>Streptophyta</taxon>
        <taxon>Embryophyta</taxon>
        <taxon>Tracheophyta</taxon>
        <taxon>Spermatophyta</taxon>
        <taxon>Magnoliopsida</taxon>
        <taxon>eudicotyledons</taxon>
        <taxon>Gunneridae</taxon>
        <taxon>Pentapetalae</taxon>
        <taxon>asterids</taxon>
        <taxon>lamiids</taxon>
        <taxon>Gentianales</taxon>
        <taxon>Rubiaceae</taxon>
        <taxon>Ixoroideae</taxon>
        <taxon>Gardenieae complex</taxon>
        <taxon>Bertiereae - Coffeeae clade</taxon>
        <taxon>Coffeeae</taxon>
        <taxon>Coffea</taxon>
    </lineage>
</organism>
<dbReference type="SMART" id="SM00360">
    <property type="entry name" value="RRM"/>
    <property type="match status" value="1"/>
</dbReference>
<proteinExistence type="predicted"/>
<dbReference type="PANTHER" id="PTHR14738">
    <property type="entry name" value="ZINC FINGER CCCH DOMAIN-CONTAINING PROTEIN 14"/>
    <property type="match status" value="1"/>
</dbReference>
<dbReference type="InterPro" id="IPR035979">
    <property type="entry name" value="RBD_domain_sf"/>
</dbReference>
<gene>
    <name evidence="4" type="ORF">GSCOC_T00025111001</name>
</gene>
<name>A0A068UHL7_COFCA</name>
<evidence type="ECO:0000259" key="3">
    <source>
        <dbReference type="PROSITE" id="PS50102"/>
    </source>
</evidence>
<dbReference type="EMBL" id="HG739111">
    <property type="protein sequence ID" value="CDP07752.1"/>
    <property type="molecule type" value="Genomic_DNA"/>
</dbReference>
<dbReference type="InterPro" id="IPR012677">
    <property type="entry name" value="Nucleotide-bd_a/b_plait_sf"/>
</dbReference>
<dbReference type="PANTHER" id="PTHR14738:SF32">
    <property type="entry name" value="RNA BINDING (RRM_RBD_RNP MOTIFS) FAMILY PROTEIN"/>
    <property type="match status" value="1"/>
</dbReference>
<dbReference type="OMA" id="NGRHKEE"/>
<dbReference type="STRING" id="49390.A0A068UHL7"/>
<dbReference type="AlphaFoldDB" id="A0A068UHL7"/>
<evidence type="ECO:0000313" key="4">
    <source>
        <dbReference type="EMBL" id="CDP07752.1"/>
    </source>
</evidence>
<accession>A0A068UHL7</accession>
<feature type="region of interest" description="Disordered" evidence="2">
    <location>
        <begin position="639"/>
        <end position="687"/>
    </location>
</feature>
<dbReference type="Gramene" id="CDP07752">
    <property type="protein sequence ID" value="CDP07752"/>
    <property type="gene ID" value="GSCOC_T00025111001"/>
</dbReference>
<dbReference type="InterPro" id="IPR002483">
    <property type="entry name" value="PWI_dom"/>
</dbReference>
<keyword evidence="1" id="KW-0694">RNA-binding</keyword>
<dbReference type="FunFam" id="3.30.70.330:FF:000616">
    <property type="entry name" value="RNA binding (RRM/RBD/RNP motifs) family protein"/>
    <property type="match status" value="1"/>
</dbReference>
<protein>
    <recommendedName>
        <fullName evidence="3">RRM domain-containing protein</fullName>
    </recommendedName>
</protein>
<dbReference type="InterPro" id="IPR000504">
    <property type="entry name" value="RRM_dom"/>
</dbReference>
<feature type="region of interest" description="Disordered" evidence="2">
    <location>
        <begin position="484"/>
        <end position="505"/>
    </location>
</feature>
<sequence length="687" mass="75671">MDGAIGNGDERTFNVNFGSEGVSKLREDVKEKLKEYMGEYTDDTLVEYIIVLLKNGRRKDEARNELNVFLDDASDSFVSWLWDHLASNLDLYAQTHQSLSDGALKTSPIAIQQAGGNDSRLVESKSVNLKSNKSFKARHTREWKGQAIDEGEQPRLRSSVADGNHADKDSRKAGNEKIEVSPQPATRRKRNHPEEQLQSKREVVSQAPIAAPRRLLQFAVRDAVATSRPSTITAEPSLKRLRSVVSTTAEDSNLEEHPQKIRSVARVPNAMATAIKAIAEAAKDVRRVRSSGNVFDRLGRPKDVSETLNQSEEFGEDPAGEGQDGAYIREEGRPTYDHTNDYSRPYPNDVSLLQRNTRMVIDPASDNEDYDATMDEPQTGNGIGVSRMVPHSAANNADEIVIVPSKNQDQFGKISDTSHKIVSSSINLNTWKSPQHQGLRGTLNVDNHKSVQVNEALTSVPAGRLTKENSNSVAVANGNAQLEVDAPKESQKTHSSALGSYPIGRPTEDADSRTIFVNNVHFAATKDSLSRHFNKFGEVLKVIILTDAATGQPKGSAYIEFMRKEAAENALSLDGTSFMSRILRVIRKNSAQQEAFPIPTWPRIARGSPYAVSRFGRAPFSRGIGGAYRSRLLTKPGPRSFQWKRETQPTQTEILNPGSSNTAPSSISRSLTYVRPEPKTNESSSAA</sequence>